<feature type="signal peptide" evidence="5">
    <location>
        <begin position="1"/>
        <end position="21"/>
    </location>
</feature>
<sequence length="594" mass="66657">MKLALYLLHILLYLHAQLVSGRTSDSAAPDYVLVATAQDLIINCQMRYSVVLNGTSPGPLLHMKEGQSTWIRVFNHIKDENVTVHWHGLSQRTSPFSDGTPLVSQWPIAPNNFFDYIVTPQVGDAGSYFYHSHVGFQANTAQGVIIVQDQDEPPYHYDEDLPLFIQDYFPKNDSAIQAGLLANPFKWSGEAESIQINGFSGNSSFKNASDATCTPLIIPLSPGSIYRLRFISGTSLSLVTLGIEDHDNLTIIEADGEYTMPWETDHLQLGSGQRFSVLIQAKSIDELRKANKTMFWLRYENRDRPANTSGYALLQYKVDDMSLPEELPDEPPVHLPSNVTAWGEYSLEALALAEPFPTLDEVTRTVTITMRQVIREGAYTNKTINGTLEWAQDDLVWQTESRETNNSLPYLIQIYLTGQVPNYTAALENGGWDPYSHAFPALPGEVLDIVWESNSGPTGGWDFHPMHAHGKHYFDLGSGNGTYNATENEKHFEDYTPARRDTTLLHRYAVSGEPEQTAGWRAWRIRVTEDDVGAWMLHCHILQHMTMGMQTVWVFGNASSILAKFPNPPFVNGYLNFGGDAYGNDTYDPMNNHL</sequence>
<gene>
    <name evidence="9" type="ORF">PV10_06791</name>
</gene>
<keyword evidence="3" id="KW-0560">Oxidoreductase</keyword>
<keyword evidence="2" id="KW-0479">Metal-binding</keyword>
<keyword evidence="10" id="KW-1185">Reference proteome</keyword>
<dbReference type="InterPro" id="IPR011707">
    <property type="entry name" value="Cu-oxidase-like_N"/>
</dbReference>
<dbReference type="InterPro" id="IPR033138">
    <property type="entry name" value="Cu_oxidase_CS"/>
</dbReference>
<dbReference type="STRING" id="212818.A0A0D1XVR6"/>
<feature type="domain" description="Plastocyanin-like" evidence="6">
    <location>
        <begin position="160"/>
        <end position="317"/>
    </location>
</feature>
<evidence type="ECO:0000259" key="8">
    <source>
        <dbReference type="Pfam" id="PF07732"/>
    </source>
</evidence>
<dbReference type="PROSITE" id="PS00079">
    <property type="entry name" value="MULTICOPPER_OXIDASE1"/>
    <property type="match status" value="1"/>
</dbReference>
<feature type="domain" description="Plastocyanin-like" evidence="7">
    <location>
        <begin position="416"/>
        <end position="554"/>
    </location>
</feature>
<dbReference type="SUPFAM" id="SSF49503">
    <property type="entry name" value="Cupredoxins"/>
    <property type="match status" value="3"/>
</dbReference>
<dbReference type="InterPro" id="IPR002355">
    <property type="entry name" value="Cu_oxidase_Cu_BS"/>
</dbReference>
<dbReference type="InterPro" id="IPR035666">
    <property type="entry name" value="MCO_CuRO_3"/>
</dbReference>
<name>A0A0D1XVR6_EXOME</name>
<evidence type="ECO:0000313" key="10">
    <source>
        <dbReference type="Proteomes" id="UP000054302"/>
    </source>
</evidence>
<comment type="similarity">
    <text evidence="1">Belongs to the multicopper oxidase family.</text>
</comment>
<dbReference type="CDD" id="cd13873">
    <property type="entry name" value="CuRO_2_AAO_like_2"/>
    <property type="match status" value="1"/>
</dbReference>
<dbReference type="GO" id="GO:0005507">
    <property type="term" value="F:copper ion binding"/>
    <property type="evidence" value="ECO:0007669"/>
    <property type="project" value="InterPro"/>
</dbReference>
<dbReference type="GeneID" id="27324636"/>
<organism evidence="9 10">
    <name type="scientific">Exophiala mesophila</name>
    <name type="common">Black yeast-like fungus</name>
    <dbReference type="NCBI Taxonomy" id="212818"/>
    <lineage>
        <taxon>Eukaryota</taxon>
        <taxon>Fungi</taxon>
        <taxon>Dikarya</taxon>
        <taxon>Ascomycota</taxon>
        <taxon>Pezizomycotina</taxon>
        <taxon>Eurotiomycetes</taxon>
        <taxon>Chaetothyriomycetidae</taxon>
        <taxon>Chaetothyriales</taxon>
        <taxon>Herpotrichiellaceae</taxon>
        <taxon>Exophiala</taxon>
    </lineage>
</organism>
<dbReference type="GO" id="GO:0016491">
    <property type="term" value="F:oxidoreductase activity"/>
    <property type="evidence" value="ECO:0007669"/>
    <property type="project" value="UniProtKB-KW"/>
</dbReference>
<feature type="chain" id="PRO_5002251558" evidence="5">
    <location>
        <begin position="22"/>
        <end position="594"/>
    </location>
</feature>
<dbReference type="InterPro" id="IPR017762">
    <property type="entry name" value="Multicopper_oxidase_fun"/>
</dbReference>
<protein>
    <submittedName>
        <fullName evidence="9">L-ascorbate oxidase</fullName>
    </submittedName>
</protein>
<proteinExistence type="inferred from homology"/>
<evidence type="ECO:0000259" key="6">
    <source>
        <dbReference type="Pfam" id="PF00394"/>
    </source>
</evidence>
<evidence type="ECO:0000256" key="1">
    <source>
        <dbReference type="ARBA" id="ARBA00010609"/>
    </source>
</evidence>
<dbReference type="RefSeq" id="XP_016223915.1">
    <property type="nucleotide sequence ID" value="XM_016371622.1"/>
</dbReference>
<dbReference type="InterPro" id="IPR011706">
    <property type="entry name" value="Cu-oxidase_C"/>
</dbReference>
<dbReference type="InterPro" id="IPR045087">
    <property type="entry name" value="Cu-oxidase_fam"/>
</dbReference>
<feature type="domain" description="Plastocyanin-like" evidence="8">
    <location>
        <begin position="39"/>
        <end position="151"/>
    </location>
</feature>
<dbReference type="HOGENOM" id="CLU_006504_8_3_1"/>
<dbReference type="PROSITE" id="PS00080">
    <property type="entry name" value="MULTICOPPER_OXIDASE2"/>
    <property type="match status" value="1"/>
</dbReference>
<evidence type="ECO:0000259" key="7">
    <source>
        <dbReference type="Pfam" id="PF07731"/>
    </source>
</evidence>
<dbReference type="AlphaFoldDB" id="A0A0D1XVR6"/>
<dbReference type="EMBL" id="KN847523">
    <property type="protein sequence ID" value="KIV92341.1"/>
    <property type="molecule type" value="Genomic_DNA"/>
</dbReference>
<evidence type="ECO:0000256" key="5">
    <source>
        <dbReference type="SAM" id="SignalP"/>
    </source>
</evidence>
<dbReference type="Pfam" id="PF00394">
    <property type="entry name" value="Cu-oxidase"/>
    <property type="match status" value="1"/>
</dbReference>
<evidence type="ECO:0000256" key="4">
    <source>
        <dbReference type="ARBA" id="ARBA00023008"/>
    </source>
</evidence>
<reference evidence="9 10" key="1">
    <citation type="submission" date="2015-01" db="EMBL/GenBank/DDBJ databases">
        <title>The Genome Sequence of Exophiala mesophila CBS40295.</title>
        <authorList>
            <consortium name="The Broad Institute Genomics Platform"/>
            <person name="Cuomo C."/>
            <person name="de Hoog S."/>
            <person name="Gorbushina A."/>
            <person name="Stielow B."/>
            <person name="Teixiera M."/>
            <person name="Abouelleil A."/>
            <person name="Chapman S.B."/>
            <person name="Priest M."/>
            <person name="Young S.K."/>
            <person name="Wortman J."/>
            <person name="Nusbaum C."/>
            <person name="Birren B."/>
        </authorList>
    </citation>
    <scope>NUCLEOTIDE SEQUENCE [LARGE SCALE GENOMIC DNA]</scope>
    <source>
        <strain evidence="9 10">CBS 40295</strain>
    </source>
</reference>
<dbReference type="OrthoDB" id="2121828at2759"/>
<keyword evidence="4" id="KW-0186">Copper</keyword>
<evidence type="ECO:0000256" key="2">
    <source>
        <dbReference type="ARBA" id="ARBA00022723"/>
    </source>
</evidence>
<dbReference type="Pfam" id="PF07732">
    <property type="entry name" value="Cu-oxidase_3"/>
    <property type="match status" value="1"/>
</dbReference>
<dbReference type="InterPro" id="IPR001117">
    <property type="entry name" value="Cu-oxidase_2nd"/>
</dbReference>
<dbReference type="InterPro" id="IPR008972">
    <property type="entry name" value="Cupredoxin"/>
</dbReference>
<evidence type="ECO:0000256" key="3">
    <source>
        <dbReference type="ARBA" id="ARBA00023002"/>
    </source>
</evidence>
<dbReference type="VEuPathDB" id="FungiDB:PV10_06791"/>
<evidence type="ECO:0000313" key="9">
    <source>
        <dbReference type="EMBL" id="KIV92341.1"/>
    </source>
</evidence>
<accession>A0A0D1XVR6</accession>
<dbReference type="CDD" id="cd13895">
    <property type="entry name" value="CuRO_3_AAO_like_2"/>
    <property type="match status" value="1"/>
</dbReference>
<keyword evidence="5" id="KW-0732">Signal</keyword>
<dbReference type="Gene3D" id="2.60.40.420">
    <property type="entry name" value="Cupredoxins - blue copper proteins"/>
    <property type="match status" value="3"/>
</dbReference>
<dbReference type="NCBIfam" id="TIGR03390">
    <property type="entry name" value="ascorbOXfungal"/>
    <property type="match status" value="1"/>
</dbReference>
<dbReference type="PANTHER" id="PTHR11709">
    <property type="entry name" value="MULTI-COPPER OXIDASE"/>
    <property type="match status" value="1"/>
</dbReference>
<dbReference type="OMA" id="ENIGAWM"/>
<dbReference type="PANTHER" id="PTHR11709:SF394">
    <property type="entry name" value="FI03373P-RELATED"/>
    <property type="match status" value="1"/>
</dbReference>
<dbReference type="Pfam" id="PF07731">
    <property type="entry name" value="Cu-oxidase_2"/>
    <property type="match status" value="1"/>
</dbReference>
<dbReference type="Proteomes" id="UP000054302">
    <property type="component" value="Unassembled WGS sequence"/>
</dbReference>